<proteinExistence type="inferred from homology"/>
<comment type="similarity">
    <text evidence="1">Belongs to the TSR2 family.</text>
</comment>
<dbReference type="GO" id="GO:0006364">
    <property type="term" value="P:rRNA processing"/>
    <property type="evidence" value="ECO:0007669"/>
    <property type="project" value="UniProtKB-KW"/>
</dbReference>
<name>A0A162I7F0_9EURO</name>
<dbReference type="InterPro" id="IPR019398">
    <property type="entry name" value="Pre-rRNA_process_TSR2"/>
</dbReference>
<evidence type="ECO:0000313" key="5">
    <source>
        <dbReference type="Proteomes" id="UP000242877"/>
    </source>
</evidence>
<evidence type="ECO:0000256" key="2">
    <source>
        <dbReference type="ARBA" id="ARBA00022552"/>
    </source>
</evidence>
<keyword evidence="2" id="KW-0698">rRNA processing</keyword>
<dbReference type="Pfam" id="PF10273">
    <property type="entry name" value="WGG"/>
    <property type="match status" value="1"/>
</dbReference>
<dbReference type="EMBL" id="AZGZ01000020">
    <property type="protein sequence ID" value="KZZ89613.1"/>
    <property type="molecule type" value="Genomic_DNA"/>
</dbReference>
<protein>
    <submittedName>
        <fullName evidence="4">Pre-rRNA-processing protein TSR2</fullName>
    </submittedName>
</protein>
<feature type="region of interest" description="Disordered" evidence="3">
    <location>
        <begin position="121"/>
        <end position="185"/>
    </location>
</feature>
<evidence type="ECO:0000256" key="1">
    <source>
        <dbReference type="ARBA" id="ARBA00006524"/>
    </source>
</evidence>
<reference evidence="4 5" key="1">
    <citation type="journal article" date="2016" name="Genome Biol. Evol.">
        <title>Divergent and convergent evolution of fungal pathogenicity.</title>
        <authorList>
            <person name="Shang Y."/>
            <person name="Xiao G."/>
            <person name="Zheng P."/>
            <person name="Cen K."/>
            <person name="Zhan S."/>
            <person name="Wang C."/>
        </authorList>
    </citation>
    <scope>NUCLEOTIDE SEQUENCE [LARGE SCALE GENOMIC DNA]</scope>
    <source>
        <strain evidence="4 5">ARSEF 7405</strain>
    </source>
</reference>
<organism evidence="4 5">
    <name type="scientific">Ascosphaera apis ARSEF 7405</name>
    <dbReference type="NCBI Taxonomy" id="392613"/>
    <lineage>
        <taxon>Eukaryota</taxon>
        <taxon>Fungi</taxon>
        <taxon>Dikarya</taxon>
        <taxon>Ascomycota</taxon>
        <taxon>Pezizomycotina</taxon>
        <taxon>Eurotiomycetes</taxon>
        <taxon>Eurotiomycetidae</taxon>
        <taxon>Onygenales</taxon>
        <taxon>Ascosphaeraceae</taxon>
        <taxon>Ascosphaera</taxon>
    </lineage>
</organism>
<evidence type="ECO:0000313" key="4">
    <source>
        <dbReference type="EMBL" id="KZZ89613.1"/>
    </source>
</evidence>
<keyword evidence="5" id="KW-1185">Reference proteome</keyword>
<dbReference type="OrthoDB" id="263560at2759"/>
<dbReference type="VEuPathDB" id="FungiDB:AAP_04368"/>
<dbReference type="PANTHER" id="PTHR21250">
    <property type="entry name" value="PRE-RRNA-PROCESSING PROTEIN TSR2 HOMOLOG"/>
    <property type="match status" value="1"/>
</dbReference>
<comment type="caution">
    <text evidence="4">The sequence shown here is derived from an EMBL/GenBank/DDBJ whole genome shotgun (WGS) entry which is preliminary data.</text>
</comment>
<sequence>MASQTQADKASANLDLGVSVILYNWSALSIAVQNQWGGPKSTEKRDWLCAEIPEILRNRPETDDIDLEEILMNVMMDEFDVAVEDDSGALVAEEIIKVRDWCVRGEFDKVQALWEEYDKKQKKGGDVNVMQGKTENDDEDDEDDEEEGEEDTEMTDAAPTRPPREKIEPEVDEDGFTTVVSRKRR</sequence>
<evidence type="ECO:0000256" key="3">
    <source>
        <dbReference type="SAM" id="MobiDB-lite"/>
    </source>
</evidence>
<dbReference type="AlphaFoldDB" id="A0A162I7F0"/>
<feature type="compositionally biased region" description="Acidic residues" evidence="3">
    <location>
        <begin position="136"/>
        <end position="154"/>
    </location>
</feature>
<gene>
    <name evidence="4" type="ORF">AAP_04368</name>
</gene>
<accession>A0A162I7F0</accession>
<dbReference type="Proteomes" id="UP000242877">
    <property type="component" value="Unassembled WGS sequence"/>
</dbReference>